<proteinExistence type="predicted"/>
<dbReference type="AlphaFoldDB" id="A0A078GZ02"/>
<protein>
    <submittedName>
        <fullName evidence="1">BnaA05g08620D protein</fullName>
    </submittedName>
</protein>
<name>A0A078GZ02_BRANA</name>
<reference evidence="1 2" key="1">
    <citation type="journal article" date="2014" name="Science">
        <title>Plant genetics. Early allopolyploid evolution in the post-Neolithic Brassica napus oilseed genome.</title>
        <authorList>
            <person name="Chalhoub B."/>
            <person name="Denoeud F."/>
            <person name="Liu S."/>
            <person name="Parkin I.A."/>
            <person name="Tang H."/>
            <person name="Wang X."/>
            <person name="Chiquet J."/>
            <person name="Belcram H."/>
            <person name="Tong C."/>
            <person name="Samans B."/>
            <person name="Correa M."/>
            <person name="Da Silva C."/>
            <person name="Just J."/>
            <person name="Falentin C."/>
            <person name="Koh C.S."/>
            <person name="Le Clainche I."/>
            <person name="Bernard M."/>
            <person name="Bento P."/>
            <person name="Noel B."/>
            <person name="Labadie K."/>
            <person name="Alberti A."/>
            <person name="Charles M."/>
            <person name="Arnaud D."/>
            <person name="Guo H."/>
            <person name="Daviaud C."/>
            <person name="Alamery S."/>
            <person name="Jabbari K."/>
            <person name="Zhao M."/>
            <person name="Edger P.P."/>
            <person name="Chelaifa H."/>
            <person name="Tack D."/>
            <person name="Lassalle G."/>
            <person name="Mestiri I."/>
            <person name="Schnel N."/>
            <person name="Le Paslier M.C."/>
            <person name="Fan G."/>
            <person name="Renault V."/>
            <person name="Bayer P.E."/>
            <person name="Golicz A.A."/>
            <person name="Manoli S."/>
            <person name="Lee T.H."/>
            <person name="Thi V.H."/>
            <person name="Chalabi S."/>
            <person name="Hu Q."/>
            <person name="Fan C."/>
            <person name="Tollenaere R."/>
            <person name="Lu Y."/>
            <person name="Battail C."/>
            <person name="Shen J."/>
            <person name="Sidebottom C.H."/>
            <person name="Wang X."/>
            <person name="Canaguier A."/>
            <person name="Chauveau A."/>
            <person name="Berard A."/>
            <person name="Deniot G."/>
            <person name="Guan M."/>
            <person name="Liu Z."/>
            <person name="Sun F."/>
            <person name="Lim Y.P."/>
            <person name="Lyons E."/>
            <person name="Town C.D."/>
            <person name="Bancroft I."/>
            <person name="Wang X."/>
            <person name="Meng J."/>
            <person name="Ma J."/>
            <person name="Pires J.C."/>
            <person name="King G.J."/>
            <person name="Brunel D."/>
            <person name="Delourme R."/>
            <person name="Renard M."/>
            <person name="Aury J.M."/>
            <person name="Adams K.L."/>
            <person name="Batley J."/>
            <person name="Snowdon R.J."/>
            <person name="Tost J."/>
            <person name="Edwards D."/>
            <person name="Zhou Y."/>
            <person name="Hua W."/>
            <person name="Sharpe A.G."/>
            <person name="Paterson A.H."/>
            <person name="Guan C."/>
            <person name="Wincker P."/>
        </authorList>
    </citation>
    <scope>NUCLEOTIDE SEQUENCE [LARGE SCALE GENOMIC DNA]</scope>
    <source>
        <strain evidence="2">cv. Darmor-bzh</strain>
    </source>
</reference>
<dbReference type="EMBL" id="LK032277">
    <property type="protein sequence ID" value="CDY31685.1"/>
    <property type="molecule type" value="Genomic_DNA"/>
</dbReference>
<organism evidence="1 2">
    <name type="scientific">Brassica napus</name>
    <name type="common">Rape</name>
    <dbReference type="NCBI Taxonomy" id="3708"/>
    <lineage>
        <taxon>Eukaryota</taxon>
        <taxon>Viridiplantae</taxon>
        <taxon>Streptophyta</taxon>
        <taxon>Embryophyta</taxon>
        <taxon>Tracheophyta</taxon>
        <taxon>Spermatophyta</taxon>
        <taxon>Magnoliopsida</taxon>
        <taxon>eudicotyledons</taxon>
        <taxon>Gunneridae</taxon>
        <taxon>Pentapetalae</taxon>
        <taxon>rosids</taxon>
        <taxon>malvids</taxon>
        <taxon>Brassicales</taxon>
        <taxon>Brassicaceae</taxon>
        <taxon>Brassiceae</taxon>
        <taxon>Brassica</taxon>
    </lineage>
</organism>
<gene>
    <name evidence="1" type="primary">BnaA05g08620D</name>
    <name evidence="1" type="ORF">GSBRNA2T00050298001</name>
</gene>
<dbReference type="Proteomes" id="UP000028999">
    <property type="component" value="Unassembled WGS sequence"/>
</dbReference>
<accession>A0A078GZ02</accession>
<dbReference type="Gramene" id="CDY31685">
    <property type="protein sequence ID" value="CDY31685"/>
    <property type="gene ID" value="GSBRNA2T00050298001"/>
</dbReference>
<evidence type="ECO:0000313" key="1">
    <source>
        <dbReference type="EMBL" id="CDY31685.1"/>
    </source>
</evidence>
<keyword evidence="2" id="KW-1185">Reference proteome</keyword>
<evidence type="ECO:0000313" key="2">
    <source>
        <dbReference type="Proteomes" id="UP000028999"/>
    </source>
</evidence>
<dbReference type="PaxDb" id="3708-A0A078GZ02"/>
<sequence length="22" mass="2613">MGKAMYLNELTRYEGVEYGMAW</sequence>